<evidence type="ECO:0000313" key="3">
    <source>
        <dbReference type="Proteomes" id="UP000807025"/>
    </source>
</evidence>
<sequence>MMTPIDPTFLLLWVLKAALPEGTYAGPLRPADDIFEEAIARLTRPTSNESASASAVSAEDLTRFVELDCTKRAMSRVCEVKGQ</sequence>
<protein>
    <recommendedName>
        <fullName evidence="4">Secreted protein</fullName>
    </recommendedName>
</protein>
<dbReference type="EMBL" id="MU154522">
    <property type="protein sequence ID" value="KAF9501883.1"/>
    <property type="molecule type" value="Genomic_DNA"/>
</dbReference>
<dbReference type="AlphaFoldDB" id="A0A9P6A9S5"/>
<keyword evidence="3" id="KW-1185">Reference proteome</keyword>
<dbReference type="OrthoDB" id="2969975at2759"/>
<keyword evidence="1" id="KW-0732">Signal</keyword>
<evidence type="ECO:0000256" key="1">
    <source>
        <dbReference type="SAM" id="SignalP"/>
    </source>
</evidence>
<accession>A0A9P6A9S5</accession>
<comment type="caution">
    <text evidence="2">The sequence shown here is derived from an EMBL/GenBank/DDBJ whole genome shotgun (WGS) entry which is preliminary data.</text>
</comment>
<gene>
    <name evidence="2" type="ORF">BDN71DRAFT_1584917</name>
</gene>
<dbReference type="Gene3D" id="1.10.20.120">
    <property type="match status" value="1"/>
</dbReference>
<name>A0A9P6A9S5_PLEER</name>
<evidence type="ECO:0008006" key="4">
    <source>
        <dbReference type="Google" id="ProtNLM"/>
    </source>
</evidence>
<evidence type="ECO:0000313" key="2">
    <source>
        <dbReference type="EMBL" id="KAF9501883.1"/>
    </source>
</evidence>
<proteinExistence type="predicted"/>
<feature type="signal peptide" evidence="1">
    <location>
        <begin position="1"/>
        <end position="25"/>
    </location>
</feature>
<dbReference type="Proteomes" id="UP000807025">
    <property type="component" value="Unassembled WGS sequence"/>
</dbReference>
<reference evidence="2" key="1">
    <citation type="submission" date="2020-11" db="EMBL/GenBank/DDBJ databases">
        <authorList>
            <consortium name="DOE Joint Genome Institute"/>
            <person name="Ahrendt S."/>
            <person name="Riley R."/>
            <person name="Andreopoulos W."/>
            <person name="Labutti K."/>
            <person name="Pangilinan J."/>
            <person name="Ruiz-Duenas F.J."/>
            <person name="Barrasa J.M."/>
            <person name="Sanchez-Garcia M."/>
            <person name="Camarero S."/>
            <person name="Miyauchi S."/>
            <person name="Serrano A."/>
            <person name="Linde D."/>
            <person name="Babiker R."/>
            <person name="Drula E."/>
            <person name="Ayuso-Fernandez I."/>
            <person name="Pacheco R."/>
            <person name="Padilla G."/>
            <person name="Ferreira P."/>
            <person name="Barriuso J."/>
            <person name="Kellner H."/>
            <person name="Castanera R."/>
            <person name="Alfaro M."/>
            <person name="Ramirez L."/>
            <person name="Pisabarro A.G."/>
            <person name="Kuo A."/>
            <person name="Tritt A."/>
            <person name="Lipzen A."/>
            <person name="He G."/>
            <person name="Yan M."/>
            <person name="Ng V."/>
            <person name="Cullen D."/>
            <person name="Martin F."/>
            <person name="Rosso M.-N."/>
            <person name="Henrissat B."/>
            <person name="Hibbett D."/>
            <person name="Martinez A.T."/>
            <person name="Grigoriev I.V."/>
        </authorList>
    </citation>
    <scope>NUCLEOTIDE SEQUENCE</scope>
    <source>
        <strain evidence="2">ATCC 90797</strain>
    </source>
</reference>
<organism evidence="2 3">
    <name type="scientific">Pleurotus eryngii</name>
    <name type="common">Boletus of the steppes</name>
    <dbReference type="NCBI Taxonomy" id="5323"/>
    <lineage>
        <taxon>Eukaryota</taxon>
        <taxon>Fungi</taxon>
        <taxon>Dikarya</taxon>
        <taxon>Basidiomycota</taxon>
        <taxon>Agaricomycotina</taxon>
        <taxon>Agaricomycetes</taxon>
        <taxon>Agaricomycetidae</taxon>
        <taxon>Agaricales</taxon>
        <taxon>Pleurotineae</taxon>
        <taxon>Pleurotaceae</taxon>
        <taxon>Pleurotus</taxon>
    </lineage>
</organism>
<feature type="chain" id="PRO_5040284081" description="Secreted protein" evidence="1">
    <location>
        <begin position="26"/>
        <end position="83"/>
    </location>
</feature>